<keyword evidence="4" id="KW-1185">Reference proteome</keyword>
<feature type="signal peptide" evidence="2">
    <location>
        <begin position="1"/>
        <end position="31"/>
    </location>
</feature>
<evidence type="ECO:0000313" key="4">
    <source>
        <dbReference type="Proteomes" id="UP000315010"/>
    </source>
</evidence>
<dbReference type="Proteomes" id="UP000315010">
    <property type="component" value="Unassembled WGS sequence"/>
</dbReference>
<feature type="region of interest" description="Disordered" evidence="1">
    <location>
        <begin position="71"/>
        <end position="92"/>
    </location>
</feature>
<comment type="caution">
    <text evidence="3">The sequence shown here is derived from an EMBL/GenBank/DDBJ whole genome shotgun (WGS) entry which is preliminary data.</text>
</comment>
<accession>A0A5C5YYP8</accession>
<dbReference type="OrthoDB" id="9807854at2"/>
<protein>
    <submittedName>
        <fullName evidence="3">Porin P</fullName>
    </submittedName>
</protein>
<dbReference type="EMBL" id="SJPJ01000001">
    <property type="protein sequence ID" value="TWT80164.1"/>
    <property type="molecule type" value="Genomic_DNA"/>
</dbReference>
<dbReference type="Pfam" id="PF07396">
    <property type="entry name" value="Porin_O_P"/>
    <property type="match status" value="1"/>
</dbReference>
<reference evidence="3 4" key="1">
    <citation type="submission" date="2019-02" db="EMBL/GenBank/DDBJ databases">
        <title>Deep-cultivation of Planctomycetes and their phenomic and genomic characterization uncovers novel biology.</title>
        <authorList>
            <person name="Wiegand S."/>
            <person name="Jogler M."/>
            <person name="Boedeker C."/>
            <person name="Pinto D."/>
            <person name="Vollmers J."/>
            <person name="Rivas-Marin E."/>
            <person name="Kohn T."/>
            <person name="Peeters S.H."/>
            <person name="Heuer A."/>
            <person name="Rast P."/>
            <person name="Oberbeckmann S."/>
            <person name="Bunk B."/>
            <person name="Jeske O."/>
            <person name="Meyerdierks A."/>
            <person name="Storesund J.E."/>
            <person name="Kallscheuer N."/>
            <person name="Luecker S."/>
            <person name="Lage O.M."/>
            <person name="Pohl T."/>
            <person name="Merkel B.J."/>
            <person name="Hornburger P."/>
            <person name="Mueller R.-W."/>
            <person name="Bruemmer F."/>
            <person name="Labrenz M."/>
            <person name="Spormann A.M."/>
            <person name="Op Den Camp H."/>
            <person name="Overmann J."/>
            <person name="Amann R."/>
            <person name="Jetten M.S.M."/>
            <person name="Mascher T."/>
            <person name="Medema M.H."/>
            <person name="Devos D.P."/>
            <person name="Kaster A.-K."/>
            <person name="Ovreas L."/>
            <person name="Rohde M."/>
            <person name="Galperin M.Y."/>
            <person name="Jogler C."/>
        </authorList>
    </citation>
    <scope>NUCLEOTIDE SEQUENCE [LARGE SCALE GENOMIC DNA]</scope>
    <source>
        <strain evidence="3 4">CA13</strain>
    </source>
</reference>
<dbReference type="RefSeq" id="WP_146395240.1">
    <property type="nucleotide sequence ID" value="NZ_SJPJ01000001.1"/>
</dbReference>
<evidence type="ECO:0000313" key="3">
    <source>
        <dbReference type="EMBL" id="TWT80164.1"/>
    </source>
</evidence>
<dbReference type="SUPFAM" id="SSF56935">
    <property type="entry name" value="Porins"/>
    <property type="match status" value="1"/>
</dbReference>
<dbReference type="InterPro" id="IPR010870">
    <property type="entry name" value="Porin_O/P"/>
</dbReference>
<feature type="compositionally biased region" description="Acidic residues" evidence="1">
    <location>
        <begin position="74"/>
        <end position="91"/>
    </location>
</feature>
<proteinExistence type="predicted"/>
<gene>
    <name evidence="3" type="primary">oprP</name>
    <name evidence="3" type="ORF">CA13_15770</name>
</gene>
<dbReference type="Gene3D" id="2.40.160.10">
    <property type="entry name" value="Porin"/>
    <property type="match status" value="1"/>
</dbReference>
<evidence type="ECO:0000256" key="2">
    <source>
        <dbReference type="SAM" id="SignalP"/>
    </source>
</evidence>
<name>A0A5C5YYP8_9BACT</name>
<sequence length="525" mass="58755" precursor="true">MYSLFTSARRRTLCGLIYTSTFICFSASAEADQLESYLHSAYEVESANVPIAQPYLGESYPQGMLINESLSEPTEAETDTEDADESEDDGSDITKLSEKIEAFGEDLDGFEKSLEKVEKLAGNKSIVVSNTSKATMKISGRIHVDGWGFDTNEDPAINQFNGGSDPDNRLGFRRLRLAASGKIKDNMKYKLELEMAGANKSEFRDAYIGWSNLPIFQEVLLGNQKRPFGLDHLNSSRYNVFIERPFVIEAFNEDARRLGLQSYGITDDLAWNWRYGVFNQRNIQDEGNYTGDHLQLQVAGRLANTIWYDETSNGRGYAHWAISGSHADVSTDAVSESRFRTRPEARTESTRWLDTGQIAGADYYNLIGLEGVVNLGALQIVGEYQSNWVERDGAEDVRLDGGYIYASYFLTGEHMPWERKSGTIGRVVPFQNFWMVDSANCGRAAGWGAWQLAARYSKADFSDEDIFGGEGEALTIGMNWHWNTNARMQFNYITGDISNSTVGNRMGAPVSGEYDVYGARFLVDF</sequence>
<keyword evidence="2" id="KW-0732">Signal</keyword>
<dbReference type="InterPro" id="IPR023614">
    <property type="entry name" value="Porin_dom_sf"/>
</dbReference>
<organism evidence="3 4">
    <name type="scientific">Novipirellula herctigrandis</name>
    <dbReference type="NCBI Taxonomy" id="2527986"/>
    <lineage>
        <taxon>Bacteria</taxon>
        <taxon>Pseudomonadati</taxon>
        <taxon>Planctomycetota</taxon>
        <taxon>Planctomycetia</taxon>
        <taxon>Pirellulales</taxon>
        <taxon>Pirellulaceae</taxon>
        <taxon>Novipirellula</taxon>
    </lineage>
</organism>
<dbReference type="AlphaFoldDB" id="A0A5C5YYP8"/>
<feature type="chain" id="PRO_5022918301" evidence="2">
    <location>
        <begin position="32"/>
        <end position="525"/>
    </location>
</feature>
<evidence type="ECO:0000256" key="1">
    <source>
        <dbReference type="SAM" id="MobiDB-lite"/>
    </source>
</evidence>